<reference evidence="1" key="1">
    <citation type="submission" date="2020-08" db="EMBL/GenBank/DDBJ databases">
        <title>Genome sequencing and assembly of the red palm weevil Rhynchophorus ferrugineus.</title>
        <authorList>
            <person name="Dias G.B."/>
            <person name="Bergman C.M."/>
            <person name="Manee M."/>
        </authorList>
    </citation>
    <scope>NUCLEOTIDE SEQUENCE</scope>
    <source>
        <strain evidence="1">AA-2017</strain>
        <tissue evidence="1">Whole larva</tissue>
    </source>
</reference>
<evidence type="ECO:0000313" key="2">
    <source>
        <dbReference type="Proteomes" id="UP000625711"/>
    </source>
</evidence>
<dbReference type="Proteomes" id="UP000625711">
    <property type="component" value="Unassembled WGS sequence"/>
</dbReference>
<organism evidence="1 2">
    <name type="scientific">Rhynchophorus ferrugineus</name>
    <name type="common">Red palm weevil</name>
    <name type="synonym">Curculio ferrugineus</name>
    <dbReference type="NCBI Taxonomy" id="354439"/>
    <lineage>
        <taxon>Eukaryota</taxon>
        <taxon>Metazoa</taxon>
        <taxon>Ecdysozoa</taxon>
        <taxon>Arthropoda</taxon>
        <taxon>Hexapoda</taxon>
        <taxon>Insecta</taxon>
        <taxon>Pterygota</taxon>
        <taxon>Neoptera</taxon>
        <taxon>Endopterygota</taxon>
        <taxon>Coleoptera</taxon>
        <taxon>Polyphaga</taxon>
        <taxon>Cucujiformia</taxon>
        <taxon>Curculionidae</taxon>
        <taxon>Dryophthorinae</taxon>
        <taxon>Rhynchophorus</taxon>
    </lineage>
</organism>
<proteinExistence type="predicted"/>
<evidence type="ECO:0000313" key="1">
    <source>
        <dbReference type="EMBL" id="KAF7286595.1"/>
    </source>
</evidence>
<gene>
    <name evidence="1" type="ORF">GWI33_004635</name>
</gene>
<sequence>MSTEGGERSGRPKEVLCRATETRREEKADYVKKISQKRYLHSQSFCFERNRALSRGRVVIIDTGFRLSWAEILLRNCKRFFIQAPFFF</sequence>
<keyword evidence="2" id="KW-1185">Reference proteome</keyword>
<accession>A0A834IUE3</accession>
<name>A0A834IUE3_RHYFE</name>
<dbReference type="AlphaFoldDB" id="A0A834IUE3"/>
<protein>
    <submittedName>
        <fullName evidence="1">Uncharacterized protein</fullName>
    </submittedName>
</protein>
<comment type="caution">
    <text evidence="1">The sequence shown here is derived from an EMBL/GenBank/DDBJ whole genome shotgun (WGS) entry which is preliminary data.</text>
</comment>
<dbReference type="EMBL" id="JAACXV010000023">
    <property type="protein sequence ID" value="KAF7286595.1"/>
    <property type="molecule type" value="Genomic_DNA"/>
</dbReference>